<name>A0A8J3CTV8_9PROT</name>
<dbReference type="InterPro" id="IPR014729">
    <property type="entry name" value="Rossmann-like_a/b/a_fold"/>
</dbReference>
<keyword evidence="4" id="KW-1185">Reference proteome</keyword>
<sequence length="235" mass="25845">MTDYAAIRIANPDNYFETPQHVLDDVQLTAKEKRKVLNSLKLDAELISTAKSENMGDGKVPRLKPIQAALVELDRRERGDGTANLFQKILIALPSDVEEAVGIVEISLKIAETYNASVRLFSVLAPPMTGVSPMIGTPVIVPTVMVDPQISRDAVKQRETVVQQFVDSYALQGQADQVVRLGTPAHEIVSEAADWNADLIILGSHNRSWLEFIIDPSVSRHVARKTKCAVLILPE</sequence>
<dbReference type="EMBL" id="BMZH01000034">
    <property type="protein sequence ID" value="GHB05998.1"/>
    <property type="molecule type" value="Genomic_DNA"/>
</dbReference>
<dbReference type="PANTHER" id="PTHR46268">
    <property type="entry name" value="STRESS RESPONSE PROTEIN NHAX"/>
    <property type="match status" value="1"/>
</dbReference>
<evidence type="ECO:0000313" key="3">
    <source>
        <dbReference type="EMBL" id="GHB05998.1"/>
    </source>
</evidence>
<comment type="caution">
    <text evidence="3">The sequence shown here is derived from an EMBL/GenBank/DDBJ whole genome shotgun (WGS) entry which is preliminary data.</text>
</comment>
<evidence type="ECO:0000313" key="4">
    <source>
        <dbReference type="Proteomes" id="UP000634004"/>
    </source>
</evidence>
<gene>
    <name evidence="3" type="ORF">GCM10009069_30310</name>
</gene>
<proteinExistence type="inferred from homology"/>
<dbReference type="Proteomes" id="UP000634004">
    <property type="component" value="Unassembled WGS sequence"/>
</dbReference>
<comment type="similarity">
    <text evidence="1">Belongs to the universal stress protein A family.</text>
</comment>
<feature type="domain" description="UspA" evidence="2">
    <location>
        <begin position="86"/>
        <end position="234"/>
    </location>
</feature>
<reference evidence="3" key="1">
    <citation type="journal article" date="2014" name="Int. J. Syst. Evol. Microbiol.">
        <title>Complete genome sequence of Corynebacterium casei LMG S-19264T (=DSM 44701T), isolated from a smear-ripened cheese.</title>
        <authorList>
            <consortium name="US DOE Joint Genome Institute (JGI-PGF)"/>
            <person name="Walter F."/>
            <person name="Albersmeier A."/>
            <person name="Kalinowski J."/>
            <person name="Ruckert C."/>
        </authorList>
    </citation>
    <scope>NUCLEOTIDE SEQUENCE</scope>
    <source>
        <strain evidence="3">KCTC 32513</strain>
    </source>
</reference>
<dbReference type="Gene3D" id="3.40.50.620">
    <property type="entry name" value="HUPs"/>
    <property type="match status" value="1"/>
</dbReference>
<protein>
    <recommendedName>
        <fullName evidence="2">UspA domain-containing protein</fullName>
    </recommendedName>
</protein>
<dbReference type="CDD" id="cd00293">
    <property type="entry name" value="USP-like"/>
    <property type="match status" value="1"/>
</dbReference>
<reference evidence="3" key="2">
    <citation type="submission" date="2020-09" db="EMBL/GenBank/DDBJ databases">
        <authorList>
            <person name="Sun Q."/>
            <person name="Kim S."/>
        </authorList>
    </citation>
    <scope>NUCLEOTIDE SEQUENCE</scope>
    <source>
        <strain evidence="3">KCTC 32513</strain>
    </source>
</reference>
<organism evidence="3 4">
    <name type="scientific">Algimonas arctica</name>
    <dbReference type="NCBI Taxonomy" id="1479486"/>
    <lineage>
        <taxon>Bacteria</taxon>
        <taxon>Pseudomonadati</taxon>
        <taxon>Pseudomonadota</taxon>
        <taxon>Alphaproteobacteria</taxon>
        <taxon>Maricaulales</taxon>
        <taxon>Robiginitomaculaceae</taxon>
        <taxon>Algimonas</taxon>
    </lineage>
</organism>
<dbReference type="RefSeq" id="WP_189499733.1">
    <property type="nucleotide sequence ID" value="NZ_BMZH01000034.1"/>
</dbReference>
<accession>A0A8J3CTV8</accession>
<evidence type="ECO:0000259" key="2">
    <source>
        <dbReference type="Pfam" id="PF00582"/>
    </source>
</evidence>
<dbReference type="InterPro" id="IPR006016">
    <property type="entry name" value="UspA"/>
</dbReference>
<dbReference type="Pfam" id="PF00582">
    <property type="entry name" value="Usp"/>
    <property type="match status" value="1"/>
</dbReference>
<evidence type="ECO:0000256" key="1">
    <source>
        <dbReference type="ARBA" id="ARBA00008791"/>
    </source>
</evidence>
<dbReference type="PANTHER" id="PTHR46268:SF6">
    <property type="entry name" value="UNIVERSAL STRESS PROTEIN UP12"/>
    <property type="match status" value="1"/>
</dbReference>
<dbReference type="AlphaFoldDB" id="A0A8J3CTV8"/>
<dbReference type="SUPFAM" id="SSF52402">
    <property type="entry name" value="Adenine nucleotide alpha hydrolases-like"/>
    <property type="match status" value="1"/>
</dbReference>